<evidence type="ECO:0000313" key="2">
    <source>
        <dbReference type="Proteomes" id="UP000501690"/>
    </source>
</evidence>
<accession>A0A4D6MUD1</accession>
<reference evidence="1 2" key="1">
    <citation type="submission" date="2019-04" db="EMBL/GenBank/DDBJ databases">
        <title>An improved genome assembly and genetic linkage map for asparagus bean, Vigna unguiculata ssp. sesquipedialis.</title>
        <authorList>
            <person name="Xia Q."/>
            <person name="Zhang R."/>
            <person name="Dong Y."/>
        </authorList>
    </citation>
    <scope>NUCLEOTIDE SEQUENCE [LARGE SCALE GENOMIC DNA]</scope>
    <source>
        <tissue evidence="1">Leaf</tissue>
    </source>
</reference>
<sequence length="183" mass="20129">MKHLAQARGSRLSENSWVPVVFRVVVAKARDLTFGRRAVSLKRGGLSQARACKILQGSLLAVSPKRFVNVPVLYDLWTEIDELGRNSMNLLVKVHGGASYNGRNSVNLLVRVHGGASLVRADIFAQASLSRLGENNRTLPWFLLALSLRWRAFVLSDEASRSSERVSPKRELVGACCVSRGCS</sequence>
<proteinExistence type="predicted"/>
<dbReference type="AlphaFoldDB" id="A0A4D6MUD1"/>
<organism evidence="1 2">
    <name type="scientific">Vigna unguiculata</name>
    <name type="common">Cowpea</name>
    <dbReference type="NCBI Taxonomy" id="3917"/>
    <lineage>
        <taxon>Eukaryota</taxon>
        <taxon>Viridiplantae</taxon>
        <taxon>Streptophyta</taxon>
        <taxon>Embryophyta</taxon>
        <taxon>Tracheophyta</taxon>
        <taxon>Spermatophyta</taxon>
        <taxon>Magnoliopsida</taxon>
        <taxon>eudicotyledons</taxon>
        <taxon>Gunneridae</taxon>
        <taxon>Pentapetalae</taxon>
        <taxon>rosids</taxon>
        <taxon>fabids</taxon>
        <taxon>Fabales</taxon>
        <taxon>Fabaceae</taxon>
        <taxon>Papilionoideae</taxon>
        <taxon>50 kb inversion clade</taxon>
        <taxon>NPAAA clade</taxon>
        <taxon>indigoferoid/millettioid clade</taxon>
        <taxon>Phaseoleae</taxon>
        <taxon>Vigna</taxon>
    </lineage>
</organism>
<protein>
    <submittedName>
        <fullName evidence="1">Uncharacterized protein</fullName>
    </submittedName>
</protein>
<dbReference type="Proteomes" id="UP000501690">
    <property type="component" value="Linkage Group LG8"/>
</dbReference>
<gene>
    <name evidence="1" type="ORF">DEO72_LG8g2255</name>
</gene>
<dbReference type="EMBL" id="CP039352">
    <property type="protein sequence ID" value="QCE04221.1"/>
    <property type="molecule type" value="Genomic_DNA"/>
</dbReference>
<evidence type="ECO:0000313" key="1">
    <source>
        <dbReference type="EMBL" id="QCE04221.1"/>
    </source>
</evidence>
<name>A0A4D6MUD1_VIGUN</name>
<keyword evidence="2" id="KW-1185">Reference proteome</keyword>